<name>A0A5P8M3T6_9LACO</name>
<keyword evidence="1" id="KW-0238">DNA-binding</keyword>
<dbReference type="InterPro" id="IPR001387">
    <property type="entry name" value="Cro/C1-type_HTH"/>
</dbReference>
<dbReference type="EMBL" id="CP045143">
    <property type="protein sequence ID" value="QFR22977.1"/>
    <property type="molecule type" value="Genomic_DNA"/>
</dbReference>
<evidence type="ECO:0000256" key="1">
    <source>
        <dbReference type="ARBA" id="ARBA00023125"/>
    </source>
</evidence>
<dbReference type="Pfam" id="PF01381">
    <property type="entry name" value="HTH_3"/>
    <property type="match status" value="1"/>
</dbReference>
<dbReference type="GO" id="GO:0003677">
    <property type="term" value="F:DNA binding"/>
    <property type="evidence" value="ECO:0007669"/>
    <property type="project" value="UniProtKB-KW"/>
</dbReference>
<protein>
    <submittedName>
        <fullName evidence="3">Helix-turn-helix domain-containing protein</fullName>
    </submittedName>
</protein>
<evidence type="ECO:0000259" key="2">
    <source>
        <dbReference type="PROSITE" id="PS50943"/>
    </source>
</evidence>
<dbReference type="PANTHER" id="PTHR46558:SF14">
    <property type="entry name" value="HTH-TYPE TRANSCRIPTIONAL REGULATOR ANSR"/>
    <property type="match status" value="1"/>
</dbReference>
<dbReference type="InterPro" id="IPR010982">
    <property type="entry name" value="Lambda_DNA-bd_dom_sf"/>
</dbReference>
<sequence length="108" mass="12078">MLPDRLKELRKANHRMTQADVANKLGVAKTTYASYEQGRRDPDISMLTKIASLFGVSVDYLLGHTTDKKPKKVDIDDSDVIMTYQGKPIPESDMEIIKRLLGGGRANE</sequence>
<gene>
    <name evidence="3" type="ORF">D1010_05705</name>
</gene>
<accession>A0A5P8M3T6</accession>
<dbReference type="KEGG" id="lhb:D1010_05705"/>
<dbReference type="PROSITE" id="PS50943">
    <property type="entry name" value="HTH_CROC1"/>
    <property type="match status" value="1"/>
</dbReference>
<dbReference type="Proteomes" id="UP000326779">
    <property type="component" value="Chromosome"/>
</dbReference>
<evidence type="ECO:0000313" key="3">
    <source>
        <dbReference type="EMBL" id="QFR22977.1"/>
    </source>
</evidence>
<dbReference type="SUPFAM" id="SSF47413">
    <property type="entry name" value="lambda repressor-like DNA-binding domains"/>
    <property type="match status" value="1"/>
</dbReference>
<dbReference type="SMART" id="SM00530">
    <property type="entry name" value="HTH_XRE"/>
    <property type="match status" value="1"/>
</dbReference>
<dbReference type="Gene3D" id="1.10.260.40">
    <property type="entry name" value="lambda repressor-like DNA-binding domains"/>
    <property type="match status" value="1"/>
</dbReference>
<reference evidence="3 4" key="1">
    <citation type="submission" date="2019-10" db="EMBL/GenBank/DDBJ databases">
        <title>The completed genome of Lactobacillus harbinensis M1.</title>
        <authorList>
            <person name="Zheng Y."/>
        </authorList>
    </citation>
    <scope>NUCLEOTIDE SEQUENCE [LARGE SCALE GENOMIC DNA]</scope>
    <source>
        <strain evidence="3 4">M1</strain>
    </source>
</reference>
<dbReference type="RefSeq" id="WP_152260446.1">
    <property type="nucleotide sequence ID" value="NZ_CP045143.1"/>
</dbReference>
<dbReference type="AlphaFoldDB" id="A0A5P8M3T6"/>
<dbReference type="PANTHER" id="PTHR46558">
    <property type="entry name" value="TRACRIPTIONAL REGULATORY PROTEIN-RELATED-RELATED"/>
    <property type="match status" value="1"/>
</dbReference>
<organism evidence="3 4">
    <name type="scientific">Schleiferilactobacillus harbinensis</name>
    <dbReference type="NCBI Taxonomy" id="304207"/>
    <lineage>
        <taxon>Bacteria</taxon>
        <taxon>Bacillati</taxon>
        <taxon>Bacillota</taxon>
        <taxon>Bacilli</taxon>
        <taxon>Lactobacillales</taxon>
        <taxon>Lactobacillaceae</taxon>
        <taxon>Schleiferilactobacillus</taxon>
    </lineage>
</organism>
<dbReference type="CDD" id="cd00093">
    <property type="entry name" value="HTH_XRE"/>
    <property type="match status" value="1"/>
</dbReference>
<evidence type="ECO:0000313" key="4">
    <source>
        <dbReference type="Proteomes" id="UP000326779"/>
    </source>
</evidence>
<proteinExistence type="predicted"/>
<feature type="domain" description="HTH cro/C1-type" evidence="2">
    <location>
        <begin position="6"/>
        <end position="61"/>
    </location>
</feature>